<sequence length="126" mass="13643">MYVIVSPPASAYRSSANACQHSCTSTDISRQLSIEISRHVISLFGIGMPTISMSSLETSGSRGKAPIRQPYAALRDISPPRCISNTTGEKLNTANGVTRPLSICGLWAYPSWNVPTTFRPATSRRI</sequence>
<dbReference type="Proteomes" id="UP000078237">
    <property type="component" value="Unassembled WGS sequence"/>
</dbReference>
<dbReference type="AlphaFoldDB" id="A0A175WBJ5"/>
<proteinExistence type="predicted"/>
<accession>A0A175WBJ5</accession>
<gene>
    <name evidence="1" type="ORF">MMYC01_203396</name>
</gene>
<reference evidence="1 2" key="1">
    <citation type="journal article" date="2016" name="Genome Announc.">
        <title>Genome Sequence of Madurella mycetomatis mm55, Isolated from a Human Mycetoma Case in Sudan.</title>
        <authorList>
            <person name="Smit S."/>
            <person name="Derks M.F."/>
            <person name="Bervoets S."/>
            <person name="Fahal A."/>
            <person name="van Leeuwen W."/>
            <person name="van Belkum A."/>
            <person name="van de Sande W.W."/>
        </authorList>
    </citation>
    <scope>NUCLEOTIDE SEQUENCE [LARGE SCALE GENOMIC DNA]</scope>
    <source>
        <strain evidence="2">mm55</strain>
    </source>
</reference>
<protein>
    <submittedName>
        <fullName evidence="1">Uncharacterized protein</fullName>
    </submittedName>
</protein>
<keyword evidence="2" id="KW-1185">Reference proteome</keyword>
<evidence type="ECO:0000313" key="2">
    <source>
        <dbReference type="Proteomes" id="UP000078237"/>
    </source>
</evidence>
<dbReference type="EMBL" id="LCTW02000054">
    <property type="protein sequence ID" value="KXX80630.1"/>
    <property type="molecule type" value="Genomic_DNA"/>
</dbReference>
<dbReference type="VEuPathDB" id="FungiDB:MMYC01_203396"/>
<evidence type="ECO:0000313" key="1">
    <source>
        <dbReference type="EMBL" id="KXX80630.1"/>
    </source>
</evidence>
<organism evidence="1 2">
    <name type="scientific">Madurella mycetomatis</name>
    <dbReference type="NCBI Taxonomy" id="100816"/>
    <lineage>
        <taxon>Eukaryota</taxon>
        <taxon>Fungi</taxon>
        <taxon>Dikarya</taxon>
        <taxon>Ascomycota</taxon>
        <taxon>Pezizomycotina</taxon>
        <taxon>Sordariomycetes</taxon>
        <taxon>Sordariomycetidae</taxon>
        <taxon>Sordariales</taxon>
        <taxon>Sordariales incertae sedis</taxon>
        <taxon>Madurella</taxon>
    </lineage>
</organism>
<name>A0A175WBJ5_9PEZI</name>
<comment type="caution">
    <text evidence="1">The sequence shown here is derived from an EMBL/GenBank/DDBJ whole genome shotgun (WGS) entry which is preliminary data.</text>
</comment>